<dbReference type="PROSITE" id="PS01031">
    <property type="entry name" value="SHSP"/>
    <property type="match status" value="1"/>
</dbReference>
<feature type="domain" description="SHSP" evidence="6">
    <location>
        <begin position="49"/>
        <end position="154"/>
    </location>
</feature>
<dbReference type="PIRSF" id="PIRSF036514">
    <property type="entry name" value="Sm_HSP_B1"/>
    <property type="match status" value="1"/>
</dbReference>
<evidence type="ECO:0000259" key="6">
    <source>
        <dbReference type="PROSITE" id="PS01031"/>
    </source>
</evidence>
<dbReference type="SUPFAM" id="SSF49764">
    <property type="entry name" value="HSP20-like chaperones"/>
    <property type="match status" value="1"/>
</dbReference>
<dbReference type="AlphaFoldDB" id="A0A1W4WL58"/>
<dbReference type="GO" id="GO:0009408">
    <property type="term" value="P:response to heat"/>
    <property type="evidence" value="ECO:0007669"/>
    <property type="project" value="UniProtKB-ARBA"/>
</dbReference>
<evidence type="ECO:0000256" key="4">
    <source>
        <dbReference type="PROSITE-ProRule" id="PRU00285"/>
    </source>
</evidence>
<name>A0A1W4WL58_AGRPL</name>
<dbReference type="STRING" id="224129.A0A1W4WL58"/>
<evidence type="ECO:0000313" key="7">
    <source>
        <dbReference type="Proteomes" id="UP000192223"/>
    </source>
</evidence>
<sequence length="161" mass="18454">MPALLPYYFVPQSSLGQHFGLELGSRNVLERNLFNLIRCPAGYLRHWQNVASQDDSGSNLIHNGNYLRVQLDVQQFQPNEINVKVENRVLIVEGQHNEKEDGQGYVSRHFIRKYDIPENSDTNRIECTLSTDGILLIEMPDRIEHERVIPIQFGIPQADAA</sequence>
<dbReference type="KEGG" id="apln:108734232"/>
<dbReference type="Proteomes" id="UP000192223">
    <property type="component" value="Unplaced"/>
</dbReference>
<dbReference type="InterPro" id="IPR055269">
    <property type="entry name" value="Alpha-crystallin/HSP_16"/>
</dbReference>
<dbReference type="InterPro" id="IPR008978">
    <property type="entry name" value="HSP20-like_chaperone"/>
</dbReference>
<protein>
    <submittedName>
        <fullName evidence="8">Protein lethal(2)essential for life-like</fullName>
    </submittedName>
</protein>
<evidence type="ECO:0000256" key="2">
    <source>
        <dbReference type="PIRNR" id="PIRNR036514"/>
    </source>
</evidence>
<dbReference type="GO" id="GO:0051082">
    <property type="term" value="F:unfolded protein binding"/>
    <property type="evidence" value="ECO:0007669"/>
    <property type="project" value="TreeGrafter"/>
</dbReference>
<dbReference type="InterPro" id="IPR002068">
    <property type="entry name" value="A-crystallin/Hsp20_dom"/>
</dbReference>
<dbReference type="Gene3D" id="2.60.40.790">
    <property type="match status" value="1"/>
</dbReference>
<organism evidence="7 8">
    <name type="scientific">Agrilus planipennis</name>
    <name type="common">Emerald ash borer</name>
    <name type="synonym">Agrilus marcopoli</name>
    <dbReference type="NCBI Taxonomy" id="224129"/>
    <lineage>
        <taxon>Eukaryota</taxon>
        <taxon>Metazoa</taxon>
        <taxon>Ecdysozoa</taxon>
        <taxon>Arthropoda</taxon>
        <taxon>Hexapoda</taxon>
        <taxon>Insecta</taxon>
        <taxon>Pterygota</taxon>
        <taxon>Neoptera</taxon>
        <taxon>Endopterygota</taxon>
        <taxon>Coleoptera</taxon>
        <taxon>Polyphaga</taxon>
        <taxon>Elateriformia</taxon>
        <taxon>Buprestoidea</taxon>
        <taxon>Buprestidae</taxon>
        <taxon>Agrilinae</taxon>
        <taxon>Agrilus</taxon>
    </lineage>
</organism>
<dbReference type="PANTHER" id="PTHR45640">
    <property type="entry name" value="HEAT SHOCK PROTEIN HSP-12.2-RELATED"/>
    <property type="match status" value="1"/>
</dbReference>
<keyword evidence="3" id="KW-0479">Metal-binding</keyword>
<dbReference type="GO" id="GO:0042026">
    <property type="term" value="P:protein refolding"/>
    <property type="evidence" value="ECO:0007669"/>
    <property type="project" value="TreeGrafter"/>
</dbReference>
<keyword evidence="7" id="KW-1185">Reference proteome</keyword>
<dbReference type="RefSeq" id="XP_018321197.1">
    <property type="nucleotide sequence ID" value="XM_018465695.2"/>
</dbReference>
<dbReference type="GeneID" id="108734232"/>
<evidence type="ECO:0000256" key="1">
    <source>
        <dbReference type="ARBA" id="ARBA00023016"/>
    </source>
</evidence>
<dbReference type="InterPro" id="IPR001436">
    <property type="entry name" value="Alpha-crystallin/sHSP_animal"/>
</dbReference>
<reference evidence="8" key="1">
    <citation type="submission" date="2025-08" db="UniProtKB">
        <authorList>
            <consortium name="RefSeq"/>
        </authorList>
    </citation>
    <scope>IDENTIFICATION</scope>
    <source>
        <tissue evidence="8">Entire body</tissue>
    </source>
</reference>
<dbReference type="GO" id="GO:0005634">
    <property type="term" value="C:nucleus"/>
    <property type="evidence" value="ECO:0007669"/>
    <property type="project" value="TreeGrafter"/>
</dbReference>
<proteinExistence type="inferred from homology"/>
<dbReference type="OrthoDB" id="1431247at2759"/>
<evidence type="ECO:0000256" key="5">
    <source>
        <dbReference type="RuleBase" id="RU003616"/>
    </source>
</evidence>
<feature type="binding site" evidence="3">
    <location>
        <position position="98"/>
    </location>
    <ligand>
        <name>Zn(2+)</name>
        <dbReference type="ChEBI" id="CHEBI:29105"/>
        <label>1</label>
    </ligand>
</feature>
<dbReference type="Pfam" id="PF00011">
    <property type="entry name" value="HSP20"/>
    <property type="match status" value="1"/>
</dbReference>
<gene>
    <name evidence="8" type="primary">LOC108734232</name>
</gene>
<dbReference type="GO" id="GO:0046872">
    <property type="term" value="F:metal ion binding"/>
    <property type="evidence" value="ECO:0007669"/>
    <property type="project" value="UniProtKB-KW"/>
</dbReference>
<dbReference type="GO" id="GO:0005737">
    <property type="term" value="C:cytoplasm"/>
    <property type="evidence" value="ECO:0007669"/>
    <property type="project" value="TreeGrafter"/>
</dbReference>
<accession>A0A1W4WL58</accession>
<comment type="similarity">
    <text evidence="2 4 5">Belongs to the small heat shock protein (HSP20) family.</text>
</comment>
<dbReference type="PANTHER" id="PTHR45640:SF13">
    <property type="entry name" value="HEAT SHOCK PROTEIN 22-RELATED"/>
    <property type="match status" value="1"/>
</dbReference>
<keyword evidence="1" id="KW-0346">Stress response</keyword>
<evidence type="ECO:0000256" key="3">
    <source>
        <dbReference type="PIRSR" id="PIRSR036514-1"/>
    </source>
</evidence>
<keyword evidence="3" id="KW-0862">Zinc</keyword>
<feature type="binding site" evidence="3">
    <location>
        <position position="96"/>
    </location>
    <ligand>
        <name>Zn(2+)</name>
        <dbReference type="ChEBI" id="CHEBI:29105"/>
        <label>1</label>
    </ligand>
</feature>
<dbReference type="PRINTS" id="PR00299">
    <property type="entry name" value="ACRYSTALLIN"/>
</dbReference>
<dbReference type="InParanoid" id="A0A1W4WL58"/>
<dbReference type="CDD" id="cd06526">
    <property type="entry name" value="metazoan_ACD"/>
    <property type="match status" value="1"/>
</dbReference>
<evidence type="ECO:0000313" key="8">
    <source>
        <dbReference type="RefSeq" id="XP_018321197.1"/>
    </source>
</evidence>